<dbReference type="Pfam" id="PF00528">
    <property type="entry name" value="BPD_transp_1"/>
    <property type="match status" value="1"/>
</dbReference>
<keyword evidence="2 8" id="KW-0813">Transport</keyword>
<comment type="similarity">
    <text evidence="8">Belongs to the binding-protein-dependent transport system permease family.</text>
</comment>
<dbReference type="SUPFAM" id="SSF161098">
    <property type="entry name" value="MetI-like"/>
    <property type="match status" value="1"/>
</dbReference>
<evidence type="ECO:0000256" key="1">
    <source>
        <dbReference type="ARBA" id="ARBA00004429"/>
    </source>
</evidence>
<keyword evidence="11" id="KW-1185">Reference proteome</keyword>
<feature type="transmembrane region" description="Helical" evidence="8">
    <location>
        <begin position="112"/>
        <end position="133"/>
    </location>
</feature>
<dbReference type="RefSeq" id="WP_110377342.1">
    <property type="nucleotide sequence ID" value="NZ_JAHBRY010000002.1"/>
</dbReference>
<dbReference type="Proteomes" id="UP000248021">
    <property type="component" value="Unassembled WGS sequence"/>
</dbReference>
<evidence type="ECO:0000313" key="10">
    <source>
        <dbReference type="EMBL" id="PXW54102.1"/>
    </source>
</evidence>
<dbReference type="GO" id="GO:0055085">
    <property type="term" value="P:transmembrane transport"/>
    <property type="evidence" value="ECO:0007669"/>
    <property type="project" value="InterPro"/>
</dbReference>
<dbReference type="OrthoDB" id="8156137at2"/>
<name>A0A2V3TXV9_9HYPH</name>
<feature type="transmembrane region" description="Helical" evidence="8">
    <location>
        <begin position="239"/>
        <end position="265"/>
    </location>
</feature>
<keyword evidence="5 8" id="KW-0812">Transmembrane</keyword>
<keyword evidence="3" id="KW-1003">Cell membrane</keyword>
<keyword evidence="6 8" id="KW-1133">Transmembrane helix</keyword>
<dbReference type="Gene3D" id="1.10.3720.10">
    <property type="entry name" value="MetI-like"/>
    <property type="match status" value="1"/>
</dbReference>
<evidence type="ECO:0000256" key="4">
    <source>
        <dbReference type="ARBA" id="ARBA00022519"/>
    </source>
</evidence>
<sequence length="272" mass="29818">MSTQRMTLAPSRRSPVSILLAAFSITVLAILFAPIVVIVVVSFSPGDIMEFPPQGFSLRWYEAYVSNPMWMTATRISFLVATLTAILSLVLGFMVSVALVRSSFPGKNAVRIFLMSPLIIPKIIIAVGLYFLYVRMRILGTTFGLVAAHTLIAMPYVVMIISAALYSFDRRLEWAARGLGASPLSALRHVTFPMLRPAIISAALFAFIASFDDIILSLFLTKLTAPTLPRQIWVNVQQIIDPTIAAVSTLMTLISVLGLWLVALIQKLSSRG</sequence>
<evidence type="ECO:0000256" key="8">
    <source>
        <dbReference type="RuleBase" id="RU363032"/>
    </source>
</evidence>
<gene>
    <name evidence="10" type="ORF">C7450_112131</name>
</gene>
<dbReference type="PANTHER" id="PTHR43357:SF4">
    <property type="entry name" value="INNER MEMBRANE ABC TRANSPORTER PERMEASE PROTEIN YDCV"/>
    <property type="match status" value="1"/>
</dbReference>
<feature type="transmembrane region" description="Helical" evidence="8">
    <location>
        <begin position="76"/>
        <end position="100"/>
    </location>
</feature>
<keyword evidence="7 8" id="KW-0472">Membrane</keyword>
<evidence type="ECO:0000256" key="2">
    <source>
        <dbReference type="ARBA" id="ARBA00022448"/>
    </source>
</evidence>
<comment type="subcellular location">
    <subcellularLocation>
        <location evidence="1">Cell inner membrane</location>
        <topology evidence="1">Multi-pass membrane protein</topology>
    </subcellularLocation>
    <subcellularLocation>
        <location evidence="8">Cell membrane</location>
        <topology evidence="8">Multi-pass membrane protein</topology>
    </subcellularLocation>
</comment>
<evidence type="ECO:0000256" key="6">
    <source>
        <dbReference type="ARBA" id="ARBA00022989"/>
    </source>
</evidence>
<protein>
    <submittedName>
        <fullName evidence="10">Putative spermidine/putrescine transport system permease protein</fullName>
    </submittedName>
</protein>
<feature type="transmembrane region" description="Helical" evidence="8">
    <location>
        <begin position="20"/>
        <end position="43"/>
    </location>
</feature>
<evidence type="ECO:0000259" key="9">
    <source>
        <dbReference type="PROSITE" id="PS50928"/>
    </source>
</evidence>
<feature type="transmembrane region" description="Helical" evidence="8">
    <location>
        <begin position="145"/>
        <end position="168"/>
    </location>
</feature>
<dbReference type="InterPro" id="IPR035906">
    <property type="entry name" value="MetI-like_sf"/>
</dbReference>
<organism evidence="10 11">
    <name type="scientific">Chelatococcus asaccharovorans</name>
    <dbReference type="NCBI Taxonomy" id="28210"/>
    <lineage>
        <taxon>Bacteria</taxon>
        <taxon>Pseudomonadati</taxon>
        <taxon>Pseudomonadota</taxon>
        <taxon>Alphaproteobacteria</taxon>
        <taxon>Hyphomicrobiales</taxon>
        <taxon>Chelatococcaceae</taxon>
        <taxon>Chelatococcus</taxon>
    </lineage>
</organism>
<comment type="caution">
    <text evidence="10">The sequence shown here is derived from an EMBL/GenBank/DDBJ whole genome shotgun (WGS) entry which is preliminary data.</text>
</comment>
<reference evidence="10 11" key="1">
    <citation type="submission" date="2018-05" db="EMBL/GenBank/DDBJ databases">
        <title>Genomic Encyclopedia of Type Strains, Phase IV (KMG-IV): sequencing the most valuable type-strain genomes for metagenomic binning, comparative biology and taxonomic classification.</title>
        <authorList>
            <person name="Goeker M."/>
        </authorList>
    </citation>
    <scope>NUCLEOTIDE SEQUENCE [LARGE SCALE GENOMIC DNA]</scope>
    <source>
        <strain evidence="10 11">DSM 6462</strain>
    </source>
</reference>
<evidence type="ECO:0000256" key="5">
    <source>
        <dbReference type="ARBA" id="ARBA00022692"/>
    </source>
</evidence>
<dbReference type="PROSITE" id="PS50928">
    <property type="entry name" value="ABC_TM1"/>
    <property type="match status" value="1"/>
</dbReference>
<keyword evidence="4" id="KW-0997">Cell inner membrane</keyword>
<accession>A0A2V3TXV9</accession>
<feature type="domain" description="ABC transmembrane type-1" evidence="9">
    <location>
        <begin position="74"/>
        <end position="262"/>
    </location>
</feature>
<evidence type="ECO:0000256" key="7">
    <source>
        <dbReference type="ARBA" id="ARBA00023136"/>
    </source>
</evidence>
<dbReference type="CDD" id="cd06261">
    <property type="entry name" value="TM_PBP2"/>
    <property type="match status" value="1"/>
</dbReference>
<evidence type="ECO:0000256" key="3">
    <source>
        <dbReference type="ARBA" id="ARBA00022475"/>
    </source>
</evidence>
<dbReference type="EMBL" id="QJJK01000012">
    <property type="protein sequence ID" value="PXW54102.1"/>
    <property type="molecule type" value="Genomic_DNA"/>
</dbReference>
<proteinExistence type="inferred from homology"/>
<dbReference type="GO" id="GO:0005886">
    <property type="term" value="C:plasma membrane"/>
    <property type="evidence" value="ECO:0007669"/>
    <property type="project" value="UniProtKB-SubCell"/>
</dbReference>
<dbReference type="PANTHER" id="PTHR43357">
    <property type="entry name" value="INNER MEMBRANE ABC TRANSPORTER PERMEASE PROTEIN YDCV"/>
    <property type="match status" value="1"/>
</dbReference>
<evidence type="ECO:0000313" key="11">
    <source>
        <dbReference type="Proteomes" id="UP000248021"/>
    </source>
</evidence>
<dbReference type="AlphaFoldDB" id="A0A2V3TXV9"/>
<dbReference type="InterPro" id="IPR000515">
    <property type="entry name" value="MetI-like"/>
</dbReference>
<feature type="transmembrane region" description="Helical" evidence="8">
    <location>
        <begin position="198"/>
        <end position="219"/>
    </location>
</feature>